<name>A0A5K3G0R5_MESCO</name>
<keyword evidence="1" id="KW-0880">Kelch repeat</keyword>
<dbReference type="AlphaFoldDB" id="A0A5K3G0R5"/>
<dbReference type="Gene3D" id="2.120.10.80">
    <property type="entry name" value="Kelch-type beta propeller"/>
    <property type="match status" value="1"/>
</dbReference>
<evidence type="ECO:0000313" key="2">
    <source>
        <dbReference type="WBParaSite" id="MCU_014217-RA"/>
    </source>
</evidence>
<dbReference type="SUPFAM" id="SSF117281">
    <property type="entry name" value="Kelch motif"/>
    <property type="match status" value="1"/>
</dbReference>
<evidence type="ECO:0000256" key="1">
    <source>
        <dbReference type="ARBA" id="ARBA00022441"/>
    </source>
</evidence>
<dbReference type="Pfam" id="PF01344">
    <property type="entry name" value="Kelch_1"/>
    <property type="match status" value="1"/>
</dbReference>
<protein>
    <submittedName>
        <fullName evidence="2">BACK domain-containing protein</fullName>
    </submittedName>
</protein>
<organism evidence="2">
    <name type="scientific">Mesocestoides corti</name>
    <name type="common">Flatworm</name>
    <dbReference type="NCBI Taxonomy" id="53468"/>
    <lineage>
        <taxon>Eukaryota</taxon>
        <taxon>Metazoa</taxon>
        <taxon>Spiralia</taxon>
        <taxon>Lophotrochozoa</taxon>
        <taxon>Platyhelminthes</taxon>
        <taxon>Cestoda</taxon>
        <taxon>Eucestoda</taxon>
        <taxon>Cyclophyllidea</taxon>
        <taxon>Mesocestoididae</taxon>
        <taxon>Mesocestoides</taxon>
    </lineage>
</organism>
<dbReference type="InterPro" id="IPR006652">
    <property type="entry name" value="Kelch_1"/>
</dbReference>
<proteinExistence type="predicted"/>
<reference evidence="2" key="1">
    <citation type="submission" date="2019-11" db="UniProtKB">
        <authorList>
            <consortium name="WormBaseParasite"/>
        </authorList>
    </citation>
    <scope>IDENTIFICATION</scope>
</reference>
<dbReference type="WBParaSite" id="MCU_014217-RA">
    <property type="protein sequence ID" value="MCU_014217-RA"/>
    <property type="gene ID" value="MCU_014217"/>
</dbReference>
<accession>A0A5K3G0R5</accession>
<sequence length="264" mass="28890">MIDICVPVIAAHFGSINTEVTFHSATEVDSLSSLLSDDRLVGVAGAAKLRTIANWFEADSTANKANVAAFVDVDDDSRDATFKDLIGAVDLSEITSDDFFEFCMSDSWISLPREFRDLISNAWKEARRIGPIQDYLIALTYHSTQVTFAASKWKEIEKKIIPSAREVLPTVDVNFRHTVPSRVGCAVVVLNDKIYVIDGWNEAGQVSRLVDRVDHFDGSVSSSTPMVRARRLSPAAAATDDDHDDDGAVNCQQLLIFGGYNGGT</sequence>
<dbReference type="InterPro" id="IPR015915">
    <property type="entry name" value="Kelch-typ_b-propeller"/>
</dbReference>